<protein>
    <submittedName>
        <fullName evidence="1">Uncharacterized protein</fullName>
    </submittedName>
</protein>
<comment type="caution">
    <text evidence="1">The sequence shown here is derived from an EMBL/GenBank/DDBJ whole genome shotgun (WGS) entry which is preliminary data.</text>
</comment>
<dbReference type="EMBL" id="LRDC01000071">
    <property type="protein sequence ID" value="KVX00126.1"/>
    <property type="molecule type" value="Genomic_DNA"/>
</dbReference>
<dbReference type="RefSeq" id="WP_059747825.1">
    <property type="nucleotide sequence ID" value="NZ_LRDC01000071.1"/>
</dbReference>
<reference evidence="1 2" key="1">
    <citation type="submission" date="2016-01" db="EMBL/GenBank/DDBJ databases">
        <title>Draft genome of the antarctic isolate Shewanella frigidimarina Ag06-30.</title>
        <authorList>
            <person name="Parmeciano Di Noto G."/>
            <person name="Vazquez S."/>
            <person name="Mac Cormack W."/>
            <person name="Iriarte A."/>
            <person name="Quiroga C."/>
        </authorList>
    </citation>
    <scope>NUCLEOTIDE SEQUENCE [LARGE SCALE GENOMIC DNA]</scope>
    <source>
        <strain evidence="1 2">Ag06-30</strain>
    </source>
</reference>
<evidence type="ECO:0000313" key="2">
    <source>
        <dbReference type="Proteomes" id="UP000055702"/>
    </source>
</evidence>
<dbReference type="PROSITE" id="PS51257">
    <property type="entry name" value="PROKAR_LIPOPROTEIN"/>
    <property type="match status" value="1"/>
</dbReference>
<organism evidence="1">
    <name type="scientific">Shewanella frigidimarina</name>
    <dbReference type="NCBI Taxonomy" id="56812"/>
    <lineage>
        <taxon>Bacteria</taxon>
        <taxon>Pseudomonadati</taxon>
        <taxon>Pseudomonadota</taxon>
        <taxon>Gammaproteobacteria</taxon>
        <taxon>Alteromonadales</taxon>
        <taxon>Shewanellaceae</taxon>
        <taxon>Shewanella</taxon>
    </lineage>
</organism>
<gene>
    <name evidence="1" type="ORF">AWJ07_09940</name>
</gene>
<evidence type="ECO:0000313" key="1">
    <source>
        <dbReference type="EMBL" id="KVX00126.1"/>
    </source>
</evidence>
<dbReference type="AlphaFoldDB" id="A0A106BWW2"/>
<proteinExistence type="predicted"/>
<accession>A0A106BWW2</accession>
<sequence length="240" mass="26734">MILKVMLVVGSVAVFGIGCVSATGNIAPSLPLNAGEFFLEQTRETHNADDFKLLHKDMWGYETELKHNHHKKLTVNTCADLVASIDLGYEASQSADYGAVIIDYKICKSWQELSLFKPSHQSYLSVVNLNKNFAKRVPPQLALIISKDDERRLVVATNWDEMSHIVKVEAIDETSAIFVDNSGGSQRLNIRAKGDYNDDGIEDMLLSTSNTVEGGSYHSVDYFILTRLSSEASFTLLKQW</sequence>
<name>A0A106BWW2_SHEFR</name>
<dbReference type="Proteomes" id="UP000055702">
    <property type="component" value="Unassembled WGS sequence"/>
</dbReference>